<keyword evidence="3" id="KW-1185">Reference proteome</keyword>
<dbReference type="PANTHER" id="PTHR46534:SF1">
    <property type="entry name" value="IGGFC-BINDING PROTEIN N-TERMINAL DOMAIN-CONTAINING PROTEIN"/>
    <property type="match status" value="1"/>
</dbReference>
<dbReference type="PANTHER" id="PTHR46534">
    <property type="entry name" value="IGGFC_BINDING DOMAIN-CONTAINING PROTEIN"/>
    <property type="match status" value="1"/>
</dbReference>
<proteinExistence type="predicted"/>
<reference evidence="3" key="1">
    <citation type="submission" date="2016-10" db="EMBL/GenBank/DDBJ databases">
        <authorList>
            <person name="Varghese N."/>
            <person name="Submissions S."/>
        </authorList>
    </citation>
    <scope>NUCLEOTIDE SEQUENCE [LARGE SCALE GENOMIC DNA]</scope>
    <source>
        <strain evidence="3">DSM 24536</strain>
    </source>
</reference>
<dbReference type="InterPro" id="IPR035234">
    <property type="entry name" value="IgGFc-bd_N"/>
</dbReference>
<evidence type="ECO:0000313" key="2">
    <source>
        <dbReference type="EMBL" id="SDL63819.1"/>
    </source>
</evidence>
<dbReference type="OrthoDB" id="7794186at2"/>
<feature type="domain" description="PKD" evidence="1">
    <location>
        <begin position="573"/>
        <end position="642"/>
    </location>
</feature>
<dbReference type="NCBIfam" id="TIGR04131">
    <property type="entry name" value="Bac_Flav_CTERM"/>
    <property type="match status" value="1"/>
</dbReference>
<evidence type="ECO:0000313" key="3">
    <source>
        <dbReference type="Proteomes" id="UP000199226"/>
    </source>
</evidence>
<dbReference type="CDD" id="cd00146">
    <property type="entry name" value="PKD"/>
    <property type="match status" value="3"/>
</dbReference>
<gene>
    <name evidence="2" type="ORF">SAMN05421813_10132</name>
</gene>
<dbReference type="RefSeq" id="WP_090697323.1">
    <property type="nucleotide sequence ID" value="NZ_FNHH01000001.1"/>
</dbReference>
<protein>
    <submittedName>
        <fullName evidence="2">Gliding motility-associated C-terminal domain-containing protein</fullName>
    </submittedName>
</protein>
<dbReference type="Gene3D" id="2.60.40.10">
    <property type="entry name" value="Immunoglobulins"/>
    <property type="match status" value="3"/>
</dbReference>
<dbReference type="Pfam" id="PF13585">
    <property type="entry name" value="CHU_C"/>
    <property type="match status" value="1"/>
</dbReference>
<feature type="domain" description="PKD" evidence="1">
    <location>
        <begin position="773"/>
        <end position="819"/>
    </location>
</feature>
<dbReference type="InterPro" id="IPR035986">
    <property type="entry name" value="PKD_dom_sf"/>
</dbReference>
<dbReference type="Pfam" id="PF17517">
    <property type="entry name" value="IgGFc_binding"/>
    <property type="match status" value="1"/>
</dbReference>
<evidence type="ECO:0000259" key="1">
    <source>
        <dbReference type="PROSITE" id="PS50093"/>
    </source>
</evidence>
<dbReference type="Proteomes" id="UP000199226">
    <property type="component" value="Unassembled WGS sequence"/>
</dbReference>
<dbReference type="InterPro" id="IPR022409">
    <property type="entry name" value="PKD/Chitinase_dom"/>
</dbReference>
<dbReference type="EMBL" id="FNHH01000001">
    <property type="protein sequence ID" value="SDL63819.1"/>
    <property type="molecule type" value="Genomic_DNA"/>
</dbReference>
<organism evidence="2 3">
    <name type="scientific">Daejeonella rubra</name>
    <dbReference type="NCBI Taxonomy" id="990371"/>
    <lineage>
        <taxon>Bacteria</taxon>
        <taxon>Pseudomonadati</taxon>
        <taxon>Bacteroidota</taxon>
        <taxon>Sphingobacteriia</taxon>
        <taxon>Sphingobacteriales</taxon>
        <taxon>Sphingobacteriaceae</taxon>
        <taxon>Daejeonella</taxon>
    </lineage>
</organism>
<dbReference type="AlphaFoldDB" id="A0A1G9LP95"/>
<dbReference type="PROSITE" id="PS50093">
    <property type="entry name" value="PKD"/>
    <property type="match status" value="3"/>
</dbReference>
<dbReference type="InterPro" id="IPR000601">
    <property type="entry name" value="PKD_dom"/>
</dbReference>
<dbReference type="STRING" id="990371.SAMN05421813_10132"/>
<feature type="domain" description="PKD" evidence="1">
    <location>
        <begin position="657"/>
        <end position="730"/>
    </location>
</feature>
<dbReference type="SMART" id="SM00089">
    <property type="entry name" value="PKD"/>
    <property type="match status" value="3"/>
</dbReference>
<dbReference type="Pfam" id="PF18911">
    <property type="entry name" value="PKD_4"/>
    <property type="match status" value="3"/>
</dbReference>
<dbReference type="InterPro" id="IPR013783">
    <property type="entry name" value="Ig-like_fold"/>
</dbReference>
<dbReference type="InterPro" id="IPR026341">
    <property type="entry name" value="T9SS_type_B"/>
</dbReference>
<dbReference type="SUPFAM" id="SSF49299">
    <property type="entry name" value="PKD domain"/>
    <property type="match status" value="3"/>
</dbReference>
<accession>A0A1G9LP95</accession>
<sequence length="1182" mass="126989">MKHLSGILIVILGLIFGLTSFVSAQTASNKGTDFWLAYGNHVAGYTATIGQDMVVYITSDVSTSGVMEVGGTSIPFQVTANAITNVTVPQTAYIGNIEGKVSNKGIHITSLLPIVVYAHIYDQAVSGATLVLPTNTLGKDYYSLNYQQISNSPNSHSFFFVVATEDNTEIIITPSVDTKGGLKAGIASAPIRLDKGEIYQVFGIQTSAIGSTTQGTDLTGTRIQSVSTTSEPCKKIAVFSGSGKIAIGCLNAAGLAGSADNLFQQAYPTASWGKTFITVPSKDRNYDVYRIFKSDPNAVVKLNGTIIPSTSFVNNFYHEFSGQTVNNIESDKAIQVVLYAVTQGKSINCTNVAGDLGDPEMIYLNSLEQTLSQITMYSTQLHMIVKHFINVVIPQTGVSSFTIDGVSQASFFQPVTGKPEYAYAQIPVSAGTHNLQANAGFNAIAYGFGNAESYGYAAGANVKGLGVEIRKVTNNKQVSSVCVKEELNLSVKFNSTVSRIVWDLGDGSTPLEFLNPVPVDANPVDGLYEYKFPNKVIYAELKDYKVIVTANKTSSDGCGSIEITELQFSAVNPPSSVITAVGQTCVNASITFTDASLGNGKNITKWLWDFGDGGVSTDQNPVHSYAASGDYIVKLMVEGETGCQSDVITQTIHVIALPLVNFNTSLPACESKDVTFTDISSTAEGVIVKWIWDFGDGSTIEEKDAATPFTHKYLAVGTYKVILKVVTDKGCESVAFEKNVLINPMPIVKFGVPEICIADSFAQFTDSSSIADGTDLTYLWDFGNPSSGVLNSSTLKNPTHRYTVAGDYLITLTVTSKSGCITRLVKSFKVSGAIPTAKFIVLNPNDLCSNREVVFRNTSFVDFGNIGKIEWYFDYGGDLSFKLVDENPVPDKEYRILYPMFSSPASKPFTVRMVAYSGGVCSDEEIQTIILKAVPEVVFTAIPDVCQEVLPFKLTQATEKNSQAGIGIYSGNGVSASGIFNPAQAGLGKHTIKYVFTASNGCADSLSRDILVMPTPTLFAGRDTIILEGGEVKLNAIASGSNLTYKWAPSLGLSRDDIPDPVASPSDDITYTLTVTSDQGCISVDAIFVKVLKAPEVPNAFTPNGDGINDNWNIKYLESYVNASVQVFSRYGSIVYYSVKGYAQPWKGQMNGTDLPIGTYYYIIDPKTKGRKIISGAVTILR</sequence>
<name>A0A1G9LP95_9SPHI</name>